<sequence>MKPTGHKGRGDGEGTGFKPPNLTGHPTFPSLQSRFQLSPTPPTNPMASLGLQLHVCKPRVSVCC</sequence>
<proteinExistence type="predicted"/>
<feature type="compositionally biased region" description="Polar residues" evidence="1">
    <location>
        <begin position="29"/>
        <end position="38"/>
    </location>
</feature>
<organism evidence="2 3">
    <name type="scientific">Corchorus olitorius</name>
    <dbReference type="NCBI Taxonomy" id="93759"/>
    <lineage>
        <taxon>Eukaryota</taxon>
        <taxon>Viridiplantae</taxon>
        <taxon>Streptophyta</taxon>
        <taxon>Embryophyta</taxon>
        <taxon>Tracheophyta</taxon>
        <taxon>Spermatophyta</taxon>
        <taxon>Magnoliopsida</taxon>
        <taxon>eudicotyledons</taxon>
        <taxon>Gunneridae</taxon>
        <taxon>Pentapetalae</taxon>
        <taxon>rosids</taxon>
        <taxon>malvids</taxon>
        <taxon>Malvales</taxon>
        <taxon>Malvaceae</taxon>
        <taxon>Grewioideae</taxon>
        <taxon>Apeibeae</taxon>
        <taxon>Corchorus</taxon>
    </lineage>
</organism>
<accession>A0A1R3IE35</accession>
<dbReference type="AlphaFoldDB" id="A0A1R3IE35"/>
<evidence type="ECO:0000313" key="3">
    <source>
        <dbReference type="Proteomes" id="UP000187203"/>
    </source>
</evidence>
<evidence type="ECO:0000256" key="1">
    <source>
        <dbReference type="SAM" id="MobiDB-lite"/>
    </source>
</evidence>
<name>A0A1R3IE35_9ROSI</name>
<comment type="caution">
    <text evidence="2">The sequence shown here is derived from an EMBL/GenBank/DDBJ whole genome shotgun (WGS) entry which is preliminary data.</text>
</comment>
<dbReference type="EMBL" id="AWUE01018374">
    <property type="protein sequence ID" value="OMO80828.1"/>
    <property type="molecule type" value="Genomic_DNA"/>
</dbReference>
<keyword evidence="3" id="KW-1185">Reference proteome</keyword>
<dbReference type="Proteomes" id="UP000187203">
    <property type="component" value="Unassembled WGS sequence"/>
</dbReference>
<feature type="region of interest" description="Disordered" evidence="1">
    <location>
        <begin position="1"/>
        <end position="47"/>
    </location>
</feature>
<reference evidence="3" key="1">
    <citation type="submission" date="2013-09" db="EMBL/GenBank/DDBJ databases">
        <title>Corchorus olitorius genome sequencing.</title>
        <authorList>
            <person name="Alam M."/>
            <person name="Haque M.S."/>
            <person name="Islam M.S."/>
            <person name="Emdad E.M."/>
            <person name="Islam M.M."/>
            <person name="Ahmed B."/>
            <person name="Halim A."/>
            <person name="Hossen Q.M.M."/>
            <person name="Hossain M.Z."/>
            <person name="Ahmed R."/>
            <person name="Khan M.M."/>
            <person name="Islam R."/>
            <person name="Rashid M.M."/>
            <person name="Khan S.A."/>
            <person name="Rahman M.S."/>
            <person name="Alam M."/>
            <person name="Yahiya A.S."/>
            <person name="Khan M.S."/>
            <person name="Azam M.S."/>
            <person name="Haque T."/>
            <person name="Lashkar M.Z.H."/>
            <person name="Akhand A.I."/>
            <person name="Morshed G."/>
            <person name="Roy S."/>
            <person name="Uddin K.S."/>
            <person name="Rabeya T."/>
            <person name="Hossain A.S."/>
            <person name="Chowdhury A."/>
            <person name="Snigdha A.R."/>
            <person name="Mortoza M.S."/>
            <person name="Matin S.A."/>
            <person name="Hoque S.M.E."/>
            <person name="Islam M.K."/>
            <person name="Roy D.K."/>
            <person name="Haider R."/>
            <person name="Moosa M.M."/>
            <person name="Elias S.M."/>
            <person name="Hasan A.M."/>
            <person name="Jahan S."/>
            <person name="Shafiuddin M."/>
            <person name="Mahmood N."/>
            <person name="Shommy N.S."/>
        </authorList>
    </citation>
    <scope>NUCLEOTIDE SEQUENCE [LARGE SCALE GENOMIC DNA]</scope>
    <source>
        <strain evidence="3">cv. O-4</strain>
    </source>
</reference>
<gene>
    <name evidence="2" type="ORF">COLO4_23918</name>
</gene>
<protein>
    <submittedName>
        <fullName evidence="2">Integrator complex subunit 2</fullName>
    </submittedName>
</protein>
<evidence type="ECO:0000313" key="2">
    <source>
        <dbReference type="EMBL" id="OMO80828.1"/>
    </source>
</evidence>